<evidence type="ECO:0000313" key="8">
    <source>
        <dbReference type="RefSeq" id="XP_021809036.1"/>
    </source>
</evidence>
<dbReference type="PROSITE" id="PS50011">
    <property type="entry name" value="PROTEIN_KINASE_DOM"/>
    <property type="match status" value="1"/>
</dbReference>
<dbReference type="Gene3D" id="1.10.510.10">
    <property type="entry name" value="Transferase(Phosphotransferase) domain 1"/>
    <property type="match status" value="1"/>
</dbReference>
<evidence type="ECO:0000256" key="5">
    <source>
        <dbReference type="ARBA" id="ARBA00022840"/>
    </source>
</evidence>
<name>A0A6P5S661_PRUAV</name>
<dbReference type="GO" id="GO:0005524">
    <property type="term" value="F:ATP binding"/>
    <property type="evidence" value="ECO:0007669"/>
    <property type="project" value="UniProtKB-KW"/>
</dbReference>
<dbReference type="AlphaFoldDB" id="A0A6P5S661"/>
<gene>
    <name evidence="8" type="primary">LOC110752642</name>
</gene>
<feature type="domain" description="Protein kinase" evidence="6">
    <location>
        <begin position="1"/>
        <end position="136"/>
    </location>
</feature>
<evidence type="ECO:0000256" key="3">
    <source>
        <dbReference type="ARBA" id="ARBA00022741"/>
    </source>
</evidence>
<dbReference type="PANTHER" id="PTHR48016">
    <property type="entry name" value="MAP KINASE KINASE KINASE SSK2-RELATED-RELATED"/>
    <property type="match status" value="1"/>
</dbReference>
<dbReference type="Pfam" id="PF00069">
    <property type="entry name" value="Pkinase"/>
    <property type="match status" value="1"/>
</dbReference>
<keyword evidence="4" id="KW-0418">Kinase</keyword>
<dbReference type="GO" id="GO:0004672">
    <property type="term" value="F:protein kinase activity"/>
    <property type="evidence" value="ECO:0007669"/>
    <property type="project" value="InterPro"/>
</dbReference>
<dbReference type="InterPro" id="IPR000719">
    <property type="entry name" value="Prot_kinase_dom"/>
</dbReference>
<comment type="similarity">
    <text evidence="1">Belongs to the protein kinase superfamily. STE Ser/Thr protein kinase family. MAP kinase kinase kinase subfamily.</text>
</comment>
<evidence type="ECO:0000256" key="4">
    <source>
        <dbReference type="ARBA" id="ARBA00022777"/>
    </source>
</evidence>
<keyword evidence="2" id="KW-0808">Transferase</keyword>
<keyword evidence="3" id="KW-0547">Nucleotide-binding</keyword>
<sequence>MRREVHALCKLEHSNVIRFYRSWVKPPTLGISGERSSQHPDVPHFYYVANISIEDLLRDNGKLDKKTYWNISMGIMQSLVYLHGKGFIHGDLLPCNVFLMHDGEAKLGDFGCAQCFDVEGEIKDLKGAKDIIVEML</sequence>
<protein>
    <submittedName>
        <fullName evidence="8">Mitogen-activated protein kinase kinase kinase 3-like</fullName>
    </submittedName>
</protein>
<accession>A0A6P5S661</accession>
<organism evidence="7 8">
    <name type="scientific">Prunus avium</name>
    <name type="common">Cherry</name>
    <name type="synonym">Cerasus avium</name>
    <dbReference type="NCBI Taxonomy" id="42229"/>
    <lineage>
        <taxon>Eukaryota</taxon>
        <taxon>Viridiplantae</taxon>
        <taxon>Streptophyta</taxon>
        <taxon>Embryophyta</taxon>
        <taxon>Tracheophyta</taxon>
        <taxon>Spermatophyta</taxon>
        <taxon>Magnoliopsida</taxon>
        <taxon>eudicotyledons</taxon>
        <taxon>Gunneridae</taxon>
        <taxon>Pentapetalae</taxon>
        <taxon>rosids</taxon>
        <taxon>fabids</taxon>
        <taxon>Rosales</taxon>
        <taxon>Rosaceae</taxon>
        <taxon>Amygdaloideae</taxon>
        <taxon>Amygdaleae</taxon>
        <taxon>Prunus</taxon>
    </lineage>
</organism>
<keyword evidence="5" id="KW-0067">ATP-binding</keyword>
<dbReference type="GeneID" id="110752642"/>
<evidence type="ECO:0000256" key="2">
    <source>
        <dbReference type="ARBA" id="ARBA00022679"/>
    </source>
</evidence>
<dbReference type="SUPFAM" id="SSF56112">
    <property type="entry name" value="Protein kinase-like (PK-like)"/>
    <property type="match status" value="1"/>
</dbReference>
<evidence type="ECO:0000256" key="1">
    <source>
        <dbReference type="ARBA" id="ARBA00006529"/>
    </source>
</evidence>
<dbReference type="PANTHER" id="PTHR48016:SF56">
    <property type="entry name" value="MAPKK KINASE"/>
    <property type="match status" value="1"/>
</dbReference>
<dbReference type="Gene3D" id="3.30.200.20">
    <property type="entry name" value="Phosphorylase Kinase, domain 1"/>
    <property type="match status" value="1"/>
</dbReference>
<dbReference type="InterPro" id="IPR011009">
    <property type="entry name" value="Kinase-like_dom_sf"/>
</dbReference>
<proteinExistence type="inferred from homology"/>
<evidence type="ECO:0000313" key="7">
    <source>
        <dbReference type="Proteomes" id="UP000515124"/>
    </source>
</evidence>
<dbReference type="KEGG" id="pavi:110752642"/>
<dbReference type="RefSeq" id="XP_021809036.1">
    <property type="nucleotide sequence ID" value="XM_021953344.1"/>
</dbReference>
<dbReference type="InterPro" id="IPR050538">
    <property type="entry name" value="MAP_kinase_kinase_kinase"/>
</dbReference>
<evidence type="ECO:0000259" key="6">
    <source>
        <dbReference type="PROSITE" id="PS50011"/>
    </source>
</evidence>
<dbReference type="Proteomes" id="UP000515124">
    <property type="component" value="Unplaced"/>
</dbReference>
<reference evidence="8" key="1">
    <citation type="submission" date="2025-08" db="UniProtKB">
        <authorList>
            <consortium name="RefSeq"/>
        </authorList>
    </citation>
    <scope>IDENTIFICATION</scope>
</reference>
<keyword evidence="7" id="KW-1185">Reference proteome</keyword>